<name>A0ABW3HK81_9BACL</name>
<protein>
    <recommendedName>
        <fullName evidence="5">NADH-quinone oxidoreductase subunit N</fullName>
        <ecNumber evidence="5">7.1.1.-</ecNumber>
    </recommendedName>
    <alternativeName>
        <fullName evidence="5">NADH dehydrogenase I subunit N</fullName>
    </alternativeName>
    <alternativeName>
        <fullName evidence="5">NDH-1 subunit N</fullName>
    </alternativeName>
</protein>
<feature type="transmembrane region" description="Helical" evidence="5">
    <location>
        <begin position="253"/>
        <end position="273"/>
    </location>
</feature>
<feature type="transmembrane region" description="Helical" evidence="5">
    <location>
        <begin position="85"/>
        <end position="106"/>
    </location>
</feature>
<keyword evidence="5" id="KW-0874">Quinone</keyword>
<comment type="subunit">
    <text evidence="5">NDH-1 is composed of 14 different subunits. Subunits NuoA, H, J, K, L, M, N constitute the membrane sector of the complex.</text>
</comment>
<feature type="transmembrane region" description="Helical" evidence="5">
    <location>
        <begin position="118"/>
        <end position="135"/>
    </location>
</feature>
<comment type="catalytic activity">
    <reaction evidence="5">
        <text>a quinone + NADH + 5 H(+)(in) = a quinol + NAD(+) + 4 H(+)(out)</text>
        <dbReference type="Rhea" id="RHEA:57888"/>
        <dbReference type="ChEBI" id="CHEBI:15378"/>
        <dbReference type="ChEBI" id="CHEBI:24646"/>
        <dbReference type="ChEBI" id="CHEBI:57540"/>
        <dbReference type="ChEBI" id="CHEBI:57945"/>
        <dbReference type="ChEBI" id="CHEBI:132124"/>
    </reaction>
</comment>
<evidence type="ECO:0000256" key="6">
    <source>
        <dbReference type="RuleBase" id="RU000320"/>
    </source>
</evidence>
<proteinExistence type="inferred from homology"/>
<keyword evidence="5" id="KW-0520">NAD</keyword>
<dbReference type="Proteomes" id="UP001596989">
    <property type="component" value="Unassembled WGS sequence"/>
</dbReference>
<evidence type="ECO:0000313" key="9">
    <source>
        <dbReference type="Proteomes" id="UP001596989"/>
    </source>
</evidence>
<evidence type="ECO:0000259" key="7">
    <source>
        <dbReference type="Pfam" id="PF00361"/>
    </source>
</evidence>
<keyword evidence="5" id="KW-0813">Transport</keyword>
<evidence type="ECO:0000256" key="4">
    <source>
        <dbReference type="ARBA" id="ARBA00023136"/>
    </source>
</evidence>
<keyword evidence="5" id="KW-1278">Translocase</keyword>
<feature type="transmembrane region" description="Helical" evidence="5">
    <location>
        <begin position="431"/>
        <end position="451"/>
    </location>
</feature>
<feature type="transmembrane region" description="Helical" evidence="5">
    <location>
        <begin position="321"/>
        <end position="341"/>
    </location>
</feature>
<gene>
    <name evidence="5" type="primary">nuoN</name>
    <name evidence="8" type="ORF">ACFQ2I_00515</name>
</gene>
<evidence type="ECO:0000256" key="2">
    <source>
        <dbReference type="ARBA" id="ARBA00022692"/>
    </source>
</evidence>
<dbReference type="InterPro" id="IPR010096">
    <property type="entry name" value="NADH-Q_OxRdtase_suN/2"/>
</dbReference>
<dbReference type="RefSeq" id="WP_377561484.1">
    <property type="nucleotide sequence ID" value="NZ_JBHTJZ010000002.1"/>
</dbReference>
<keyword evidence="9" id="KW-1185">Reference proteome</keyword>
<feature type="transmembrane region" description="Helical" evidence="5">
    <location>
        <begin position="293"/>
        <end position="314"/>
    </location>
</feature>
<evidence type="ECO:0000313" key="8">
    <source>
        <dbReference type="EMBL" id="MFD0957875.1"/>
    </source>
</evidence>
<evidence type="ECO:0000256" key="5">
    <source>
        <dbReference type="HAMAP-Rule" id="MF_00445"/>
    </source>
</evidence>
<accession>A0ABW3HK81</accession>
<feature type="transmembrane region" description="Helical" evidence="5">
    <location>
        <begin position="394"/>
        <end position="425"/>
    </location>
</feature>
<dbReference type="Pfam" id="PF00361">
    <property type="entry name" value="Proton_antipo_M"/>
    <property type="match status" value="1"/>
</dbReference>
<organism evidence="8 9">
    <name type="scientific">Paenibacillus chungangensis</name>
    <dbReference type="NCBI Taxonomy" id="696535"/>
    <lineage>
        <taxon>Bacteria</taxon>
        <taxon>Bacillati</taxon>
        <taxon>Bacillota</taxon>
        <taxon>Bacilli</taxon>
        <taxon>Bacillales</taxon>
        <taxon>Paenibacillaceae</taxon>
        <taxon>Paenibacillus</taxon>
    </lineage>
</organism>
<comment type="function">
    <text evidence="5">NDH-1 shuttles electrons from NADH, via FMN and iron-sulfur (Fe-S) centers, to quinones in the respiratory chain. The immediate electron acceptor for the enzyme in this species is believed to be a menaquinone. Couples the redox reaction to proton translocation (for every two electrons transferred, four hydrogen ions are translocated across the cytoplasmic membrane), and thus conserves the redox energy in a proton gradient.</text>
</comment>
<keyword evidence="3 5" id="KW-1133">Transmembrane helix</keyword>
<keyword evidence="2 5" id="KW-0812">Transmembrane</keyword>
<keyword evidence="4 5" id="KW-0472">Membrane</keyword>
<feature type="transmembrane region" description="Helical" evidence="5">
    <location>
        <begin position="217"/>
        <end position="241"/>
    </location>
</feature>
<comment type="similarity">
    <text evidence="5">Belongs to the complex I subunit 2 family.</text>
</comment>
<evidence type="ECO:0000256" key="1">
    <source>
        <dbReference type="ARBA" id="ARBA00004651"/>
    </source>
</evidence>
<sequence length="513" mass="53895">MTSVNWSDFGHMAPELWLGAAFIVLVVVDLLLPNGSGRRLTVGLIGGLTLVSLLGALVLVGVGMAELEDKGVVSLFGDSYRIDGFSSVVKLLLLSGTAIVALLGLGEAGSDEAIQEKGEYFYLLLPAAIGAMMMASSGSLVTLYVGIELLSITSYVLVGLRRRSYASAEAAFKYVVTGGISSAFILFGMSYLYGVTGSIQLAEIGAALPQAVAEFEALVYVGFGCLLAGLAVKIAAAPFHAWAPDVYQGAPGAIASFLAVVSKGAALALTFRLMYTTTLFGGSWMAPDVRDDLFFALLLLAAVSMLAGSLAALRQLNARRLLALSGVANAGYLLVPIGLYITSTHSNNAAELLFYLTAYMMMTLGAFAVLSAVSRSSGHEELKAFSGMYYRSPWLAVAMLVFIVSLAGLPISAGFFGKLFILLGAAGAKSYWVVAVMVLSSVISYYFYFGIARQMLMRSGGPLEAGSERIPTGVPIAVVIWVCAAGTIVLGLFPGLLMDGVDAVFSFSRDFRP</sequence>
<evidence type="ECO:0000256" key="3">
    <source>
        <dbReference type="ARBA" id="ARBA00022989"/>
    </source>
</evidence>
<dbReference type="NCBIfam" id="TIGR01770">
    <property type="entry name" value="NDH_I_N"/>
    <property type="match status" value="1"/>
</dbReference>
<feature type="transmembrane region" description="Helical" evidence="5">
    <location>
        <begin position="44"/>
        <end position="65"/>
    </location>
</feature>
<feature type="transmembrane region" description="Helical" evidence="5">
    <location>
        <begin position="172"/>
        <end position="193"/>
    </location>
</feature>
<comment type="subcellular location">
    <subcellularLocation>
        <location evidence="1 5">Cell membrane</location>
        <topology evidence="1 5">Multi-pass membrane protein</topology>
    </subcellularLocation>
    <subcellularLocation>
        <location evidence="6">Membrane</location>
        <topology evidence="6">Multi-pass membrane protein</topology>
    </subcellularLocation>
</comment>
<feature type="transmembrane region" description="Helical" evidence="5">
    <location>
        <begin position="141"/>
        <end position="160"/>
    </location>
</feature>
<feature type="domain" description="NADH:quinone oxidoreductase/Mrp antiporter transmembrane" evidence="7">
    <location>
        <begin position="137"/>
        <end position="444"/>
    </location>
</feature>
<dbReference type="EMBL" id="JBHTJZ010000002">
    <property type="protein sequence ID" value="MFD0957875.1"/>
    <property type="molecule type" value="Genomic_DNA"/>
</dbReference>
<dbReference type="PANTHER" id="PTHR22773">
    <property type="entry name" value="NADH DEHYDROGENASE"/>
    <property type="match status" value="1"/>
</dbReference>
<feature type="transmembrane region" description="Helical" evidence="5">
    <location>
        <begin position="16"/>
        <end position="32"/>
    </location>
</feature>
<feature type="transmembrane region" description="Helical" evidence="5">
    <location>
        <begin position="353"/>
        <end position="373"/>
    </location>
</feature>
<dbReference type="HAMAP" id="MF_00445">
    <property type="entry name" value="NDH1_NuoN_1"/>
    <property type="match status" value="1"/>
</dbReference>
<feature type="transmembrane region" description="Helical" evidence="5">
    <location>
        <begin position="472"/>
        <end position="493"/>
    </location>
</feature>
<dbReference type="EC" id="7.1.1.-" evidence="5"/>
<keyword evidence="5" id="KW-1003">Cell membrane</keyword>
<comment type="caution">
    <text evidence="8">The sequence shown here is derived from an EMBL/GenBank/DDBJ whole genome shotgun (WGS) entry which is preliminary data.</text>
</comment>
<reference evidence="9" key="1">
    <citation type="journal article" date="2019" name="Int. J. Syst. Evol. Microbiol.">
        <title>The Global Catalogue of Microorganisms (GCM) 10K type strain sequencing project: providing services to taxonomists for standard genome sequencing and annotation.</title>
        <authorList>
            <consortium name="The Broad Institute Genomics Platform"/>
            <consortium name="The Broad Institute Genome Sequencing Center for Infectious Disease"/>
            <person name="Wu L."/>
            <person name="Ma J."/>
        </authorList>
    </citation>
    <scope>NUCLEOTIDE SEQUENCE [LARGE SCALE GENOMIC DNA]</scope>
    <source>
        <strain evidence="9">CCUG 59129</strain>
    </source>
</reference>
<dbReference type="InterPro" id="IPR001750">
    <property type="entry name" value="ND/Mrp_TM"/>
</dbReference>